<dbReference type="InterPro" id="IPR011623">
    <property type="entry name" value="7TMR_DISM_rcpt_extracell_dom1"/>
</dbReference>
<dbReference type="STRING" id="1237149.C900_00816"/>
<keyword evidence="1" id="KW-1133">Transmembrane helix</keyword>
<evidence type="ECO:0000259" key="3">
    <source>
        <dbReference type="Pfam" id="PF07695"/>
    </source>
</evidence>
<feature type="chain" id="PRO_5003994254" evidence="2">
    <location>
        <begin position="28"/>
        <end position="433"/>
    </location>
</feature>
<feature type="transmembrane region" description="Helical" evidence="1">
    <location>
        <begin position="236"/>
        <end position="256"/>
    </location>
</feature>
<protein>
    <submittedName>
        <fullName evidence="4">ATPase-like:Histidine kinase A</fullName>
    </submittedName>
</protein>
<keyword evidence="2" id="KW-0732">Signal</keyword>
<dbReference type="Gene3D" id="2.60.120.260">
    <property type="entry name" value="Galactose-binding domain-like"/>
    <property type="match status" value="1"/>
</dbReference>
<dbReference type="EMBL" id="AMZN01000014">
    <property type="protein sequence ID" value="ELR72855.1"/>
    <property type="molecule type" value="Genomic_DNA"/>
</dbReference>
<feature type="transmembrane region" description="Helical" evidence="1">
    <location>
        <begin position="358"/>
        <end position="381"/>
    </location>
</feature>
<dbReference type="SUPFAM" id="SSF49785">
    <property type="entry name" value="Galactose-binding domain-like"/>
    <property type="match status" value="1"/>
</dbReference>
<accession>L8JVM9</accession>
<feature type="transmembrane region" description="Helical" evidence="1">
    <location>
        <begin position="387"/>
        <end position="409"/>
    </location>
</feature>
<proteinExistence type="predicted"/>
<gene>
    <name evidence="4" type="ORF">C900_00816</name>
</gene>
<dbReference type="GO" id="GO:0016301">
    <property type="term" value="F:kinase activity"/>
    <property type="evidence" value="ECO:0007669"/>
    <property type="project" value="UniProtKB-KW"/>
</dbReference>
<name>L8JVM9_9BACT</name>
<keyword evidence="5" id="KW-1185">Reference proteome</keyword>
<feature type="transmembrane region" description="Helical" evidence="1">
    <location>
        <begin position="330"/>
        <end position="351"/>
    </location>
</feature>
<keyword evidence="4" id="KW-0808">Transferase</keyword>
<reference evidence="4 5" key="1">
    <citation type="submission" date="2012-12" db="EMBL/GenBank/DDBJ databases">
        <title>Genome assembly of Fulvivirga imtechensis AK7.</title>
        <authorList>
            <person name="Nupur N."/>
            <person name="Khatri I."/>
            <person name="Kumar R."/>
            <person name="Subramanian S."/>
            <person name="Pinnaka A."/>
        </authorList>
    </citation>
    <scope>NUCLEOTIDE SEQUENCE [LARGE SCALE GENOMIC DNA]</scope>
    <source>
        <strain evidence="4 5">AK7</strain>
    </source>
</reference>
<comment type="caution">
    <text evidence="4">The sequence shown here is derived from an EMBL/GenBank/DDBJ whole genome shotgun (WGS) entry which is preliminary data.</text>
</comment>
<feature type="transmembrane region" description="Helical" evidence="1">
    <location>
        <begin position="300"/>
        <end position="324"/>
    </location>
</feature>
<keyword evidence="4" id="KW-0418">Kinase</keyword>
<feature type="signal peptide" evidence="2">
    <location>
        <begin position="1"/>
        <end position="27"/>
    </location>
</feature>
<feature type="transmembrane region" description="Helical" evidence="1">
    <location>
        <begin position="206"/>
        <end position="229"/>
    </location>
</feature>
<organism evidence="4 5">
    <name type="scientific">Fulvivirga imtechensis AK7</name>
    <dbReference type="NCBI Taxonomy" id="1237149"/>
    <lineage>
        <taxon>Bacteria</taxon>
        <taxon>Pseudomonadati</taxon>
        <taxon>Bacteroidota</taxon>
        <taxon>Cytophagia</taxon>
        <taxon>Cytophagales</taxon>
        <taxon>Fulvivirgaceae</taxon>
        <taxon>Fulvivirga</taxon>
    </lineage>
</organism>
<feature type="domain" description="7TM-DISM receptor extracellular" evidence="3">
    <location>
        <begin position="209"/>
        <end position="406"/>
    </location>
</feature>
<sequence length="433" mass="49026">MCPPVPFITRLAAGFFLVLFFTNMAEAEQTMPARKGKLDISLVDFNQAGLVSLDGEWEFYWKQLLAPDDFKAFADPDPHYFAVPEVWNNKYAGLQELAPEGYATYRLLLLRNDSERQLLSLSIPNVYTNYKLWINGVILSSNGNVGTEASLAKPQWEPVIKTFEASGETIEIILQVSNFHHARGGVHKSLKLGTPEAISKDRETAVVANMLLVGGLLILGAFFLVFFLIRKGQRATMYFGALCLFWGIRSLFSNIYLVTSFFESTSWGLAVRVEYISLYLSMLWGMLFISSVFPNGMKALYKYILITINYCIISLTVILPPVFFTQLLPAYQFFIAVNLLYAVVVISRAIYEKQFEAWFSAASIIIGIGLFAYELTAYALVVKINLVFLNLGYLMIFFLNSLVLAYHFVGAYKQVHVLEKEKASSFERRLRRA</sequence>
<dbReference type="Proteomes" id="UP000011135">
    <property type="component" value="Unassembled WGS sequence"/>
</dbReference>
<keyword evidence="1" id="KW-0812">Transmembrane</keyword>
<feature type="transmembrane region" description="Helical" evidence="1">
    <location>
        <begin position="276"/>
        <end position="293"/>
    </location>
</feature>
<evidence type="ECO:0000313" key="5">
    <source>
        <dbReference type="Proteomes" id="UP000011135"/>
    </source>
</evidence>
<evidence type="ECO:0000256" key="2">
    <source>
        <dbReference type="SAM" id="SignalP"/>
    </source>
</evidence>
<dbReference type="eggNOG" id="COG5002">
    <property type="taxonomic scope" value="Bacteria"/>
</dbReference>
<dbReference type="AlphaFoldDB" id="L8JVM9"/>
<dbReference type="Pfam" id="PF07695">
    <property type="entry name" value="7TMR-DISM_7TM"/>
    <property type="match status" value="1"/>
</dbReference>
<keyword evidence="1" id="KW-0472">Membrane</keyword>
<dbReference type="InterPro" id="IPR008979">
    <property type="entry name" value="Galactose-bd-like_sf"/>
</dbReference>
<evidence type="ECO:0000313" key="4">
    <source>
        <dbReference type="EMBL" id="ELR72855.1"/>
    </source>
</evidence>
<evidence type="ECO:0000256" key="1">
    <source>
        <dbReference type="SAM" id="Phobius"/>
    </source>
</evidence>